<dbReference type="Gene3D" id="3.40.50.150">
    <property type="entry name" value="Vaccinia Virus protein VP39"/>
    <property type="match status" value="2"/>
</dbReference>
<evidence type="ECO:0008006" key="3">
    <source>
        <dbReference type="Google" id="ProtNLM"/>
    </source>
</evidence>
<protein>
    <recommendedName>
        <fullName evidence="3">Site-specific DNA-methyltransferase (cytosine-N(4)-specific)</fullName>
    </recommendedName>
</protein>
<name>A0ABZ2P0T6_9BRAD</name>
<organism evidence="1 2">
    <name type="scientific">Bradyrhizobium septentrionale</name>
    <dbReference type="NCBI Taxonomy" id="1404411"/>
    <lineage>
        <taxon>Bacteria</taxon>
        <taxon>Pseudomonadati</taxon>
        <taxon>Pseudomonadota</taxon>
        <taxon>Alphaproteobacteria</taxon>
        <taxon>Hyphomicrobiales</taxon>
        <taxon>Nitrobacteraceae</taxon>
        <taxon>Bradyrhizobium</taxon>
    </lineage>
</organism>
<dbReference type="EMBL" id="CP147711">
    <property type="protein sequence ID" value="WXC80812.1"/>
    <property type="molecule type" value="Genomic_DNA"/>
</dbReference>
<evidence type="ECO:0000313" key="1">
    <source>
        <dbReference type="EMBL" id="WXC80812.1"/>
    </source>
</evidence>
<reference evidence="1" key="1">
    <citation type="journal article" date="2021" name="Int. J. Syst. Evol. Microbiol.">
        <title>Bradyrhizobium septentrionale sp. nov. (sv. septentrionale) and Bradyrhizobium quebecense sp. nov. (sv. septentrionale) associated with legumes native to Canada possess rearranged symbiosis genes and numerous insertion sequences.</title>
        <authorList>
            <person name="Bromfield E.S.P."/>
            <person name="Cloutier S."/>
        </authorList>
    </citation>
    <scope>NUCLEOTIDE SEQUENCE</scope>
    <source>
        <strain evidence="1">5S5</strain>
    </source>
</reference>
<accession>A0ABZ2P0T6</accession>
<dbReference type="Proteomes" id="UP001432046">
    <property type="component" value="Chromosome"/>
</dbReference>
<evidence type="ECO:0000313" key="2">
    <source>
        <dbReference type="Proteomes" id="UP001432046"/>
    </source>
</evidence>
<dbReference type="SUPFAM" id="SSF53335">
    <property type="entry name" value="S-adenosyl-L-methionine-dependent methyltransferases"/>
    <property type="match status" value="2"/>
</dbReference>
<dbReference type="InterPro" id="IPR029063">
    <property type="entry name" value="SAM-dependent_MTases_sf"/>
</dbReference>
<sequence length="446" mass="50377">MSLHFQLDLDLTIPANFPDPEPVGELPTHRPIGNGEVFAIKNGETRYLTHDFHKFAGKFIPHVPRWAFHKYLKRQASQVVLDPFVGSGTTLVEAMLDGQVSYGVDVDPLARLISKVKTTPIPAKRLRKVIAATEERVRTKSRGTFRPDIPTLSHWFTDAAVDDLSHIQTIINDFRDDQDVYDFLTVAFSSIIRRASNADNQTMKTYVSHTHKKKMEPAKPLFINRLRDYSERLERFGALVPPTGRAAILPHTDARTIGSFWKQHDLRKVDLVVGSPPYIKSVDYIYNQMAELFWIGERWGLQTQALQNHFKTQYVGTERVGARNASANPPAKTRAVATDNVIASVYARDKKLGHVVGAYFSDMREHFQNIRRILKASARYVLVVGDSTIAGVSVPTHQLLMDCARSVGFAVDGYFGYEVRNKHMRFPRQGRGGVVSHDWVIVLTAE</sequence>
<keyword evidence="2" id="KW-1185">Reference proteome</keyword>
<gene>
    <name evidence="1" type="ORF">WDK88_03975</name>
</gene>
<reference evidence="1" key="2">
    <citation type="submission" date="2024-03" db="EMBL/GenBank/DDBJ databases">
        <authorList>
            <person name="Bromfield E.S.P."/>
            <person name="Cloutier S."/>
        </authorList>
    </citation>
    <scope>NUCLEOTIDE SEQUENCE</scope>
    <source>
        <strain evidence="1">5S5</strain>
    </source>
</reference>
<proteinExistence type="predicted"/>
<dbReference type="RefSeq" id="WP_338834107.1">
    <property type="nucleotide sequence ID" value="NZ_CP147711.1"/>
</dbReference>